<dbReference type="EMBL" id="JACGWL010000012">
    <property type="protein sequence ID" value="KAK4390582.1"/>
    <property type="molecule type" value="Genomic_DNA"/>
</dbReference>
<evidence type="ECO:0000313" key="2">
    <source>
        <dbReference type="EMBL" id="KAK4390582.1"/>
    </source>
</evidence>
<evidence type="ECO:0000256" key="1">
    <source>
        <dbReference type="SAM" id="MobiDB-lite"/>
    </source>
</evidence>
<feature type="compositionally biased region" description="Polar residues" evidence="1">
    <location>
        <begin position="151"/>
        <end position="164"/>
    </location>
</feature>
<keyword evidence="3" id="KW-1185">Reference proteome</keyword>
<dbReference type="SUPFAM" id="SSF52151">
    <property type="entry name" value="FabD/lysophospholipase-like"/>
    <property type="match status" value="1"/>
</dbReference>
<protein>
    <submittedName>
        <fullName evidence="2">Patatin-like protein 1</fullName>
    </submittedName>
</protein>
<proteinExistence type="predicted"/>
<dbReference type="Proteomes" id="UP001289374">
    <property type="component" value="Unassembled WGS sequence"/>
</dbReference>
<reference evidence="2" key="2">
    <citation type="journal article" date="2024" name="Plant">
        <title>Genomic evolution and insights into agronomic trait innovations of Sesamum species.</title>
        <authorList>
            <person name="Miao H."/>
            <person name="Wang L."/>
            <person name="Qu L."/>
            <person name="Liu H."/>
            <person name="Sun Y."/>
            <person name="Le M."/>
            <person name="Wang Q."/>
            <person name="Wei S."/>
            <person name="Zheng Y."/>
            <person name="Lin W."/>
            <person name="Duan Y."/>
            <person name="Cao H."/>
            <person name="Xiong S."/>
            <person name="Wang X."/>
            <person name="Wei L."/>
            <person name="Li C."/>
            <person name="Ma Q."/>
            <person name="Ju M."/>
            <person name="Zhao R."/>
            <person name="Li G."/>
            <person name="Mu C."/>
            <person name="Tian Q."/>
            <person name="Mei H."/>
            <person name="Zhang T."/>
            <person name="Gao T."/>
            <person name="Zhang H."/>
        </authorList>
    </citation>
    <scope>NUCLEOTIDE SEQUENCE</scope>
    <source>
        <strain evidence="2">K16</strain>
    </source>
</reference>
<organism evidence="2 3">
    <name type="scientific">Sesamum angolense</name>
    <dbReference type="NCBI Taxonomy" id="2727404"/>
    <lineage>
        <taxon>Eukaryota</taxon>
        <taxon>Viridiplantae</taxon>
        <taxon>Streptophyta</taxon>
        <taxon>Embryophyta</taxon>
        <taxon>Tracheophyta</taxon>
        <taxon>Spermatophyta</taxon>
        <taxon>Magnoliopsida</taxon>
        <taxon>eudicotyledons</taxon>
        <taxon>Gunneridae</taxon>
        <taxon>Pentapetalae</taxon>
        <taxon>asterids</taxon>
        <taxon>lamiids</taxon>
        <taxon>Lamiales</taxon>
        <taxon>Pedaliaceae</taxon>
        <taxon>Sesamum</taxon>
    </lineage>
</organism>
<accession>A0AAE1WC58</accession>
<name>A0AAE1WC58_9LAMI</name>
<dbReference type="GO" id="GO:0004620">
    <property type="term" value="F:phospholipase activity"/>
    <property type="evidence" value="ECO:0007669"/>
    <property type="project" value="TreeGrafter"/>
</dbReference>
<dbReference type="AlphaFoldDB" id="A0AAE1WC58"/>
<dbReference type="InterPro" id="IPR016035">
    <property type="entry name" value="Acyl_Trfase/lysoPLipase"/>
</dbReference>
<reference evidence="2" key="1">
    <citation type="submission" date="2020-06" db="EMBL/GenBank/DDBJ databases">
        <authorList>
            <person name="Li T."/>
            <person name="Hu X."/>
            <person name="Zhang T."/>
            <person name="Song X."/>
            <person name="Zhang H."/>
            <person name="Dai N."/>
            <person name="Sheng W."/>
            <person name="Hou X."/>
            <person name="Wei L."/>
        </authorList>
    </citation>
    <scope>NUCLEOTIDE SEQUENCE</scope>
    <source>
        <strain evidence="2">K16</strain>
        <tissue evidence="2">Leaf</tissue>
    </source>
</reference>
<sequence>MENLTSSGSVSHQDIGNPTDQHLITILSIDWGGVRGIIPATILEFLEAQLQMVRMPTRRLLRCKAGTSTGGLVTAMLAAPGTTIVHFSLLKISSHSILRTPPRYFLKGGSTLPLQVFALSLKVASSSESSVSSSSRSTATSPRELEGTLVSPVNDSSQALSQIS</sequence>
<dbReference type="GO" id="GO:0047372">
    <property type="term" value="F:monoacylglycerol lipase activity"/>
    <property type="evidence" value="ECO:0007669"/>
    <property type="project" value="TreeGrafter"/>
</dbReference>
<dbReference type="Gene3D" id="3.40.1090.10">
    <property type="entry name" value="Cytosolic phospholipase A2 catalytic domain"/>
    <property type="match status" value="1"/>
</dbReference>
<comment type="caution">
    <text evidence="2">The sequence shown here is derived from an EMBL/GenBank/DDBJ whole genome shotgun (WGS) entry which is preliminary data.</text>
</comment>
<feature type="region of interest" description="Disordered" evidence="1">
    <location>
        <begin position="126"/>
        <end position="164"/>
    </location>
</feature>
<feature type="compositionally biased region" description="Low complexity" evidence="1">
    <location>
        <begin position="126"/>
        <end position="142"/>
    </location>
</feature>
<gene>
    <name evidence="2" type="ORF">Sango_2121500</name>
</gene>
<dbReference type="PANTHER" id="PTHR32176:SF92">
    <property type="entry name" value="XYLOSE ISOMERASE"/>
    <property type="match status" value="1"/>
</dbReference>
<evidence type="ECO:0000313" key="3">
    <source>
        <dbReference type="Proteomes" id="UP001289374"/>
    </source>
</evidence>
<dbReference type="PANTHER" id="PTHR32176">
    <property type="entry name" value="XYLOSE ISOMERASE"/>
    <property type="match status" value="1"/>
</dbReference>